<dbReference type="SMART" id="SM00387">
    <property type="entry name" value="HATPase_c"/>
    <property type="match status" value="1"/>
</dbReference>
<dbReference type="GO" id="GO:0000160">
    <property type="term" value="P:phosphorelay signal transduction system"/>
    <property type="evidence" value="ECO:0007669"/>
    <property type="project" value="UniProtKB-KW"/>
</dbReference>
<organism evidence="14 15">
    <name type="scientific">Nitrosospira briensis</name>
    <dbReference type="NCBI Taxonomy" id="35799"/>
    <lineage>
        <taxon>Bacteria</taxon>
        <taxon>Pseudomonadati</taxon>
        <taxon>Pseudomonadota</taxon>
        <taxon>Betaproteobacteria</taxon>
        <taxon>Nitrosomonadales</taxon>
        <taxon>Nitrosomonadaceae</taxon>
        <taxon>Nitrosospira</taxon>
    </lineage>
</organism>
<keyword evidence="7 14" id="KW-0418">Kinase</keyword>
<keyword evidence="10 11" id="KW-0472">Membrane</keyword>
<evidence type="ECO:0000256" key="4">
    <source>
        <dbReference type="ARBA" id="ARBA00022475"/>
    </source>
</evidence>
<reference evidence="15" key="1">
    <citation type="submission" date="2016-10" db="EMBL/GenBank/DDBJ databases">
        <authorList>
            <person name="Varghese N."/>
        </authorList>
    </citation>
    <scope>NUCLEOTIDE SEQUENCE [LARGE SCALE GENOMIC DNA]</scope>
    <source>
        <strain evidence="15">Nsp8</strain>
    </source>
</reference>
<dbReference type="CDD" id="cd16917">
    <property type="entry name" value="HATPase_UhpB-NarQ-NarX-like"/>
    <property type="match status" value="1"/>
</dbReference>
<dbReference type="EMBL" id="FOVJ01000002">
    <property type="protein sequence ID" value="SFN58515.1"/>
    <property type="molecule type" value="Genomic_DNA"/>
</dbReference>
<comment type="subcellular location">
    <subcellularLocation>
        <location evidence="2">Cell membrane</location>
        <topology evidence="2">Multi-pass membrane protein</topology>
    </subcellularLocation>
</comment>
<evidence type="ECO:0000256" key="3">
    <source>
        <dbReference type="ARBA" id="ARBA00012438"/>
    </source>
</evidence>
<dbReference type="AlphaFoldDB" id="A0A1I5A7U8"/>
<evidence type="ECO:0000256" key="8">
    <source>
        <dbReference type="ARBA" id="ARBA00022989"/>
    </source>
</evidence>
<feature type="transmembrane region" description="Helical" evidence="11">
    <location>
        <begin position="204"/>
        <end position="223"/>
    </location>
</feature>
<dbReference type="GO" id="GO:0004673">
    <property type="term" value="F:protein histidine kinase activity"/>
    <property type="evidence" value="ECO:0007669"/>
    <property type="project" value="UniProtKB-EC"/>
</dbReference>
<proteinExistence type="predicted"/>
<dbReference type="Gene3D" id="3.30.565.10">
    <property type="entry name" value="Histidine kinase-like ATPase, C-terminal domain"/>
    <property type="match status" value="1"/>
</dbReference>
<dbReference type="Proteomes" id="UP000183107">
    <property type="component" value="Unassembled WGS sequence"/>
</dbReference>
<feature type="domain" description="Single Cache" evidence="13">
    <location>
        <begin position="42"/>
        <end position="132"/>
    </location>
</feature>
<keyword evidence="8 11" id="KW-1133">Transmembrane helix</keyword>
<dbReference type="Pfam" id="PF02518">
    <property type="entry name" value="HATPase_c"/>
    <property type="match status" value="1"/>
</dbReference>
<keyword evidence="15" id="KW-1185">Reference proteome</keyword>
<evidence type="ECO:0000256" key="2">
    <source>
        <dbReference type="ARBA" id="ARBA00004651"/>
    </source>
</evidence>
<dbReference type="InterPro" id="IPR036890">
    <property type="entry name" value="HATPase_C_sf"/>
</dbReference>
<keyword evidence="5" id="KW-0808">Transferase</keyword>
<protein>
    <recommendedName>
        <fullName evidence="3">histidine kinase</fullName>
        <ecNumber evidence="3">2.7.13.3</ecNumber>
    </recommendedName>
</protein>
<evidence type="ECO:0000259" key="13">
    <source>
        <dbReference type="SMART" id="SM01049"/>
    </source>
</evidence>
<dbReference type="Pfam" id="PF17200">
    <property type="entry name" value="sCache_2"/>
    <property type="match status" value="1"/>
</dbReference>
<evidence type="ECO:0000256" key="1">
    <source>
        <dbReference type="ARBA" id="ARBA00000085"/>
    </source>
</evidence>
<evidence type="ECO:0000313" key="15">
    <source>
        <dbReference type="Proteomes" id="UP000183107"/>
    </source>
</evidence>
<evidence type="ECO:0000256" key="6">
    <source>
        <dbReference type="ARBA" id="ARBA00022692"/>
    </source>
</evidence>
<dbReference type="RefSeq" id="WP_074795845.1">
    <property type="nucleotide sequence ID" value="NZ_FOVJ01000002.1"/>
</dbReference>
<evidence type="ECO:0000256" key="9">
    <source>
        <dbReference type="ARBA" id="ARBA00023012"/>
    </source>
</evidence>
<gene>
    <name evidence="14" type="ORF">SAMN05216386_1252</name>
</gene>
<dbReference type="Gene3D" id="1.20.5.1930">
    <property type="match status" value="1"/>
</dbReference>
<keyword evidence="6 11" id="KW-0812">Transmembrane</keyword>
<dbReference type="PANTHER" id="PTHR24421">
    <property type="entry name" value="NITRATE/NITRITE SENSOR PROTEIN NARX-RELATED"/>
    <property type="match status" value="1"/>
</dbReference>
<keyword evidence="9" id="KW-0902">Two-component regulatory system</keyword>
<keyword evidence="4" id="KW-1003">Cell membrane</keyword>
<dbReference type="SUPFAM" id="SSF55874">
    <property type="entry name" value="ATPase domain of HSP90 chaperone/DNA topoisomerase II/histidine kinase"/>
    <property type="match status" value="1"/>
</dbReference>
<evidence type="ECO:0000259" key="12">
    <source>
        <dbReference type="SMART" id="SM00387"/>
    </source>
</evidence>
<sequence>MNLRQKIILFAVLPMMLALCAIALTVRHHAISLSQQQREVIKPAYLAMKDAELKNYVEYAKRIIAHLQETSRTDAEAMEKAKTILEKMDDGKDSYFFVYDLQGTLLAHPKHAESVGESLWELQDSTGKFIIQDLIRIAREGSGYETYVWPKFSTGSSDPKPKRAYVTAVPEWRWMIGTGVYLDDVDKALAEIDSQVSRNIENTMFWIAGIAFLAAVVIFLGLISNIRERTVLDDRLGEANTNLAVLTQRLIIARKEESERIRNLHDGIQSMLTAIKMNIEIALFKLPKTSQLSRECAPFKSAAKLLGGTLGDLRKIIKGTSIIDPNLSLTDQLNKLTLDMSTVSTPITFTVTGEIKDLSLNAKEALFMTTKPALENILKHAAAQHAFVRLEGMPDCVKLEICDDGKGFDVGQAHNNPDSGMGLFSMKERLKAMGGELTVASSPDDGTCLVATVPYR</sequence>
<evidence type="ECO:0000313" key="14">
    <source>
        <dbReference type="EMBL" id="SFN58515.1"/>
    </source>
</evidence>
<feature type="domain" description="Histidine kinase/HSP90-like ATPase" evidence="12">
    <location>
        <begin position="361"/>
        <end position="456"/>
    </location>
</feature>
<dbReference type="Gene3D" id="3.30.450.20">
    <property type="entry name" value="PAS domain"/>
    <property type="match status" value="1"/>
</dbReference>
<dbReference type="PANTHER" id="PTHR24421:SF10">
    <property type="entry name" value="NITRATE_NITRITE SENSOR PROTEIN NARQ"/>
    <property type="match status" value="1"/>
</dbReference>
<dbReference type="GO" id="GO:0005886">
    <property type="term" value="C:plasma membrane"/>
    <property type="evidence" value="ECO:0007669"/>
    <property type="project" value="UniProtKB-SubCell"/>
</dbReference>
<accession>A0A1I5A7U8</accession>
<evidence type="ECO:0000256" key="7">
    <source>
        <dbReference type="ARBA" id="ARBA00022777"/>
    </source>
</evidence>
<dbReference type="InterPro" id="IPR050482">
    <property type="entry name" value="Sensor_HK_TwoCompSys"/>
</dbReference>
<name>A0A1I5A7U8_9PROT</name>
<evidence type="ECO:0000256" key="11">
    <source>
        <dbReference type="SAM" id="Phobius"/>
    </source>
</evidence>
<comment type="catalytic activity">
    <reaction evidence="1">
        <text>ATP + protein L-histidine = ADP + protein N-phospho-L-histidine.</text>
        <dbReference type="EC" id="2.7.13.3"/>
    </reaction>
</comment>
<dbReference type="SMART" id="SM01049">
    <property type="entry name" value="Cache_2"/>
    <property type="match status" value="1"/>
</dbReference>
<evidence type="ECO:0000256" key="10">
    <source>
        <dbReference type="ARBA" id="ARBA00023136"/>
    </source>
</evidence>
<dbReference type="EC" id="2.7.13.3" evidence="3"/>
<dbReference type="InterPro" id="IPR003594">
    <property type="entry name" value="HATPase_dom"/>
</dbReference>
<dbReference type="OrthoDB" id="5298972at2"/>
<evidence type="ECO:0000256" key="5">
    <source>
        <dbReference type="ARBA" id="ARBA00022679"/>
    </source>
</evidence>
<dbReference type="InterPro" id="IPR033480">
    <property type="entry name" value="sCache_2"/>
</dbReference>